<evidence type="ECO:0000256" key="1">
    <source>
        <dbReference type="SAM" id="Coils"/>
    </source>
</evidence>
<comment type="caution">
    <text evidence="2">The sequence shown here is derived from an EMBL/GenBank/DDBJ whole genome shotgun (WGS) entry which is preliminary data.</text>
</comment>
<accession>A0A2N0P210</accession>
<protein>
    <submittedName>
        <fullName evidence="2">Uncharacterized protein</fullName>
    </submittedName>
</protein>
<evidence type="ECO:0000313" key="3">
    <source>
        <dbReference type="Proteomes" id="UP000232722"/>
    </source>
</evidence>
<dbReference type="EMBL" id="LLXJ01001766">
    <property type="protein sequence ID" value="PKC00854.1"/>
    <property type="molecule type" value="Genomic_DNA"/>
</dbReference>
<dbReference type="VEuPathDB" id="FungiDB:RhiirA1_452117"/>
<dbReference type="VEuPathDB" id="FungiDB:RhiirFUN_010241"/>
<dbReference type="VEuPathDB" id="FungiDB:FUN_017707"/>
<name>A0A2N0P210_9GLOM</name>
<dbReference type="Proteomes" id="UP000232722">
    <property type="component" value="Unassembled WGS sequence"/>
</dbReference>
<proteinExistence type="predicted"/>
<reference evidence="2 3" key="1">
    <citation type="submission" date="2016-04" db="EMBL/GenBank/DDBJ databases">
        <title>Genome analyses suggest a sexual origin of heterokaryosis in a supposedly ancient asexual fungus.</title>
        <authorList>
            <person name="Ropars J."/>
            <person name="Sedzielewska K."/>
            <person name="Noel J."/>
            <person name="Charron P."/>
            <person name="Farinelli L."/>
            <person name="Marton T."/>
            <person name="Kruger M."/>
            <person name="Pelin A."/>
            <person name="Brachmann A."/>
            <person name="Corradi N."/>
        </authorList>
    </citation>
    <scope>NUCLEOTIDE SEQUENCE [LARGE SCALE GENOMIC DNA]</scope>
    <source>
        <strain evidence="2 3">A5</strain>
    </source>
</reference>
<sequence>MQEAFEQSEKNGLELIQALEQVEKKRLEFEQAEEKKLELIQEALTPEQTKKKILELIQAIEQVKKESLELIQEAHEQAEKKRLELIKAAHEQAEKSRLEIIQAHKQAEKGLELIQEVHEQAEKKGLELIQEVHEQAEKKELELKQEALEQAEKKRLELMQLKKLGPEFSEKPHPKAIYTSRALSSLISKFSIDFSSINSVSVKQEYITKEYELDINKVQSSSTQNINSSVQVSNFQHQNVSGPSGLLNNLISTVITNSSRKRNIEELEIETQKSKKNRERY</sequence>
<organism evidence="2 3">
    <name type="scientific">Rhizophagus irregularis</name>
    <dbReference type="NCBI Taxonomy" id="588596"/>
    <lineage>
        <taxon>Eukaryota</taxon>
        <taxon>Fungi</taxon>
        <taxon>Fungi incertae sedis</taxon>
        <taxon>Mucoromycota</taxon>
        <taxon>Glomeromycotina</taxon>
        <taxon>Glomeromycetes</taxon>
        <taxon>Glomerales</taxon>
        <taxon>Glomeraceae</taxon>
        <taxon>Rhizophagus</taxon>
    </lineage>
</organism>
<gene>
    <name evidence="2" type="ORF">RhiirA5_457966</name>
</gene>
<feature type="coiled-coil region" evidence="1">
    <location>
        <begin position="15"/>
        <end position="164"/>
    </location>
</feature>
<dbReference type="AlphaFoldDB" id="A0A2N0P210"/>
<keyword evidence="1" id="KW-0175">Coiled coil</keyword>
<reference evidence="2 3" key="2">
    <citation type="submission" date="2017-09" db="EMBL/GenBank/DDBJ databases">
        <title>Extensive intraspecific genome diversity in a model arbuscular mycorrhizal fungus.</title>
        <authorList>
            <person name="Chen E.C."/>
            <person name="Morin E."/>
            <person name="Beaudet D."/>
            <person name="Noel J."/>
            <person name="Ndikumana S."/>
            <person name="Charron P."/>
            <person name="St-Onge C."/>
            <person name="Giorgi J."/>
            <person name="Grigoriev I.V."/>
            <person name="Roux C."/>
            <person name="Martin F.M."/>
            <person name="Corradi N."/>
        </authorList>
    </citation>
    <scope>NUCLEOTIDE SEQUENCE [LARGE SCALE GENOMIC DNA]</scope>
    <source>
        <strain evidence="2 3">A5</strain>
    </source>
</reference>
<evidence type="ECO:0000313" key="2">
    <source>
        <dbReference type="EMBL" id="PKC00854.1"/>
    </source>
</evidence>